<dbReference type="RefSeq" id="XP_010761939.1">
    <property type="nucleotide sequence ID" value="XM_010763637.1"/>
</dbReference>
<dbReference type="EMBL" id="KN275964">
    <property type="protein sequence ID" value="KGM91766.1"/>
    <property type="molecule type" value="Genomic_DNA"/>
</dbReference>
<accession>A0A0A0HUU3</accession>
<dbReference type="InParanoid" id="A0A0A0HUU3"/>
<dbReference type="VEuPathDB" id="FungiDB:PADG_12073"/>
<keyword evidence="3" id="KW-1185">Reference proteome</keyword>
<evidence type="ECO:0000256" key="1">
    <source>
        <dbReference type="SAM" id="MobiDB-lite"/>
    </source>
</evidence>
<dbReference type="AlphaFoldDB" id="A0A0A0HUU3"/>
<dbReference type="eggNOG" id="KOG3752">
    <property type="taxonomic scope" value="Eukaryota"/>
</dbReference>
<dbReference type="HOGENOM" id="CLU_2109769_0_0_1"/>
<dbReference type="GeneID" id="22587970"/>
<dbReference type="KEGG" id="pbn:PADG_12073"/>
<feature type="region of interest" description="Disordered" evidence="1">
    <location>
        <begin position="1"/>
        <end position="21"/>
    </location>
</feature>
<dbReference type="Proteomes" id="UP000001628">
    <property type="component" value="Unassembled WGS sequence"/>
</dbReference>
<evidence type="ECO:0000313" key="2">
    <source>
        <dbReference type="EMBL" id="KGM91766.1"/>
    </source>
</evidence>
<reference evidence="2 3" key="1">
    <citation type="journal article" date="2011" name="PLoS Genet.">
        <title>Comparative genomic analysis of human fungal pathogens causing paracoccidioidomycosis.</title>
        <authorList>
            <person name="Desjardins C.A."/>
            <person name="Champion M.D."/>
            <person name="Holder J.W."/>
            <person name="Muszewska A."/>
            <person name="Goldberg J."/>
            <person name="Bailao A.M."/>
            <person name="Brigido M.M."/>
            <person name="Ferreira M.E."/>
            <person name="Garcia A.M."/>
            <person name="Grynberg M."/>
            <person name="Gujja S."/>
            <person name="Heiman D.I."/>
            <person name="Henn M.R."/>
            <person name="Kodira C.D."/>
            <person name="Leon-Narvaez H."/>
            <person name="Longo L.V."/>
            <person name="Ma L.J."/>
            <person name="Malavazi I."/>
            <person name="Matsuo A.L."/>
            <person name="Morais F.V."/>
            <person name="Pereira M."/>
            <person name="Rodriguez-Brito S."/>
            <person name="Sakthikumar S."/>
            <person name="Salem-Izacc S.M."/>
            <person name="Sykes S.M."/>
            <person name="Teixeira M.M."/>
            <person name="Vallejo M.C."/>
            <person name="Walter M.E."/>
            <person name="Yandava C."/>
            <person name="Young S."/>
            <person name="Zeng Q."/>
            <person name="Zucker J."/>
            <person name="Felipe M.S."/>
            <person name="Goldman G.H."/>
            <person name="Haas B.J."/>
            <person name="McEwen J.G."/>
            <person name="Nino-Vega G."/>
            <person name="Puccia R."/>
            <person name="San-Blas G."/>
            <person name="Soares C.M."/>
            <person name="Birren B.W."/>
            <person name="Cuomo C.A."/>
        </authorList>
    </citation>
    <scope>NUCLEOTIDE SEQUENCE [LARGE SCALE GENOMIC DNA]</scope>
    <source>
        <strain evidence="2 3">Pb18</strain>
    </source>
</reference>
<gene>
    <name evidence="2" type="ORF">PADG_12073</name>
</gene>
<sequence length="115" mass="12936">MRQRWSTQRPGSLGSHSRYNDSATCPPDLFATDSDFLVNAFSVSIRRRQHNASLTLRAKAACRMLFQLLKHKHMSDEMDELEYSSDGGLNCQMWHVPPCQAIEAIELANLALNGA</sequence>
<evidence type="ECO:0000313" key="3">
    <source>
        <dbReference type="Proteomes" id="UP000001628"/>
    </source>
</evidence>
<protein>
    <submittedName>
        <fullName evidence="2">Uncharacterized protein</fullName>
    </submittedName>
</protein>
<organism evidence="2 3">
    <name type="scientific">Paracoccidioides brasiliensis (strain Pb18)</name>
    <dbReference type="NCBI Taxonomy" id="502780"/>
    <lineage>
        <taxon>Eukaryota</taxon>
        <taxon>Fungi</taxon>
        <taxon>Dikarya</taxon>
        <taxon>Ascomycota</taxon>
        <taxon>Pezizomycotina</taxon>
        <taxon>Eurotiomycetes</taxon>
        <taxon>Eurotiomycetidae</taxon>
        <taxon>Onygenales</taxon>
        <taxon>Ajellomycetaceae</taxon>
        <taxon>Paracoccidioides</taxon>
    </lineage>
</organism>
<name>A0A0A0HUU3_PARBD</name>
<proteinExistence type="predicted"/>